<dbReference type="InterPro" id="IPR001680">
    <property type="entry name" value="WD40_rpt"/>
</dbReference>
<protein>
    <recommendedName>
        <fullName evidence="2">WD repeat-containing protein 79</fullName>
    </recommendedName>
</protein>
<dbReference type="Pfam" id="PF00400">
    <property type="entry name" value="WD40"/>
    <property type="match status" value="1"/>
</dbReference>
<gene>
    <name evidence="3" type="ORF">A3Q56_05847</name>
</gene>
<proteinExistence type="inferred from homology"/>
<name>A0A177AWS1_9BILA</name>
<dbReference type="GO" id="GO:0015030">
    <property type="term" value="C:Cajal body"/>
    <property type="evidence" value="ECO:0007669"/>
    <property type="project" value="TreeGrafter"/>
</dbReference>
<dbReference type="OrthoDB" id="239865at2759"/>
<sequence>MINEIDNFETNNCIVNYARGTYESADLNNYLRGCKWYSKDFNYISTNSNDHKIRIFEYTSDDKREMEPIFEIFEPQPIYDFEWCLNEPILMTTSRYGPVHCWDLKSDSPILTFSERCHQDTILSAYSLKSSNSFGYCGYNGFISLVDFETGKNREKRILKEVTNCKMTIISSINVNPAMNSVYACGSYTGNICLFAEPDGTFICGFGEYSSGISQIKFSDDGLVIYTCARKDDRIIAWDLRNPKTFWNVFNRNSTTNQTIGFDIFGDKLVSGSTDGYVHLWSQNKEMYKKRKICQTVVNDVSFHPSLEIISCSTGNRAKMMFIESDSETETENSTENVCIKCKQKINSNKSKVPTNYSLFQAQFHYQNCLYLIDINNI</sequence>
<dbReference type="Gene3D" id="2.130.10.10">
    <property type="entry name" value="YVTN repeat-like/Quinoprotein amine dehydrogenase"/>
    <property type="match status" value="1"/>
</dbReference>
<dbReference type="InterPro" id="IPR036322">
    <property type="entry name" value="WD40_repeat_dom_sf"/>
</dbReference>
<dbReference type="PANTHER" id="PTHR13211:SF0">
    <property type="entry name" value="TELOMERASE CAJAL BODY PROTEIN 1"/>
    <property type="match status" value="1"/>
</dbReference>
<accession>A0A177AWS1</accession>
<comment type="similarity">
    <text evidence="1">Belongs to the TCAB1 family.</text>
</comment>
<comment type="caution">
    <text evidence="3">The sequence shown here is derived from an EMBL/GenBank/DDBJ whole genome shotgun (WGS) entry which is preliminary data.</text>
</comment>
<dbReference type="GO" id="GO:0030576">
    <property type="term" value="P:Cajal body organization"/>
    <property type="evidence" value="ECO:0007669"/>
    <property type="project" value="TreeGrafter"/>
</dbReference>
<organism evidence="3 4">
    <name type="scientific">Intoshia linei</name>
    <dbReference type="NCBI Taxonomy" id="1819745"/>
    <lineage>
        <taxon>Eukaryota</taxon>
        <taxon>Metazoa</taxon>
        <taxon>Spiralia</taxon>
        <taxon>Lophotrochozoa</taxon>
        <taxon>Mesozoa</taxon>
        <taxon>Orthonectida</taxon>
        <taxon>Rhopaluridae</taxon>
        <taxon>Intoshia</taxon>
    </lineage>
</organism>
<evidence type="ECO:0000313" key="3">
    <source>
        <dbReference type="EMBL" id="OAF66439.1"/>
    </source>
</evidence>
<dbReference type="AlphaFoldDB" id="A0A177AWS1"/>
<dbReference type="InterPro" id="IPR015943">
    <property type="entry name" value="WD40/YVTN_repeat-like_dom_sf"/>
</dbReference>
<dbReference type="SMART" id="SM00320">
    <property type="entry name" value="WD40"/>
    <property type="match status" value="6"/>
</dbReference>
<evidence type="ECO:0000256" key="1">
    <source>
        <dbReference type="ARBA" id="ARBA00038279"/>
    </source>
</evidence>
<evidence type="ECO:0000313" key="4">
    <source>
        <dbReference type="Proteomes" id="UP000078046"/>
    </source>
</evidence>
<dbReference type="PANTHER" id="PTHR13211">
    <property type="entry name" value="TELOMERASE CAJAL BODY PROTEIN 1"/>
    <property type="match status" value="1"/>
</dbReference>
<keyword evidence="4" id="KW-1185">Reference proteome</keyword>
<dbReference type="SUPFAM" id="SSF50978">
    <property type="entry name" value="WD40 repeat-like"/>
    <property type="match status" value="1"/>
</dbReference>
<dbReference type="EMBL" id="LWCA01000932">
    <property type="protein sequence ID" value="OAF66439.1"/>
    <property type="molecule type" value="Genomic_DNA"/>
</dbReference>
<dbReference type="InterPro" id="IPR051150">
    <property type="entry name" value="SWT21/TCAB1_mRNA_Telomere"/>
</dbReference>
<dbReference type="Proteomes" id="UP000078046">
    <property type="component" value="Unassembled WGS sequence"/>
</dbReference>
<dbReference type="GO" id="GO:0003723">
    <property type="term" value="F:RNA binding"/>
    <property type="evidence" value="ECO:0007669"/>
    <property type="project" value="TreeGrafter"/>
</dbReference>
<evidence type="ECO:0000256" key="2">
    <source>
        <dbReference type="ARBA" id="ARBA00041558"/>
    </source>
</evidence>
<reference evidence="3 4" key="1">
    <citation type="submission" date="2016-04" db="EMBL/GenBank/DDBJ databases">
        <title>The genome of Intoshia linei affirms orthonectids as highly simplified spiralians.</title>
        <authorList>
            <person name="Mikhailov K.V."/>
            <person name="Slusarev G.S."/>
            <person name="Nikitin M.A."/>
            <person name="Logacheva M.D."/>
            <person name="Penin A."/>
            <person name="Aleoshin V."/>
            <person name="Panchin Y.V."/>
        </authorList>
    </citation>
    <scope>NUCLEOTIDE SEQUENCE [LARGE SCALE GENOMIC DNA]</scope>
    <source>
        <strain evidence="3">Intl2013</strain>
        <tissue evidence="3">Whole animal</tissue>
    </source>
</reference>